<gene>
    <name evidence="2" type="primary">ITPRID1</name>
</gene>
<organism evidence="1 2">
    <name type="scientific">Echinops telfairi</name>
    <name type="common">Lesser hedgehog tenrec</name>
    <dbReference type="NCBI Taxonomy" id="9371"/>
    <lineage>
        <taxon>Eukaryota</taxon>
        <taxon>Metazoa</taxon>
        <taxon>Chordata</taxon>
        <taxon>Craniata</taxon>
        <taxon>Vertebrata</taxon>
        <taxon>Euteleostomi</taxon>
        <taxon>Mammalia</taxon>
        <taxon>Eutheria</taxon>
        <taxon>Afrotheria</taxon>
        <taxon>Tenrecidae</taxon>
        <taxon>Tenrecinae</taxon>
        <taxon>Echinops</taxon>
    </lineage>
</organism>
<evidence type="ECO:0000313" key="1">
    <source>
        <dbReference type="Proteomes" id="UP000694863"/>
    </source>
</evidence>
<reference evidence="2" key="1">
    <citation type="submission" date="2025-08" db="UniProtKB">
        <authorList>
            <consortium name="RefSeq"/>
        </authorList>
    </citation>
    <scope>IDENTIFICATION</scope>
</reference>
<keyword evidence="1" id="KW-1185">Reference proteome</keyword>
<dbReference type="Proteomes" id="UP000694863">
    <property type="component" value="Unplaced"/>
</dbReference>
<dbReference type="RefSeq" id="XP_045144600.1">
    <property type="nucleotide sequence ID" value="XM_045288665.1"/>
</dbReference>
<evidence type="ECO:0000313" key="2">
    <source>
        <dbReference type="RefSeq" id="XP_045144600.1"/>
    </source>
</evidence>
<proteinExistence type="predicted"/>
<sequence length="948" mass="104461">MMAEKWPASDNPQGWQEKSRRKILKSTKRAWMPLDEQLPPGLEKGCTNPRHEDVKQESIQQWLDSGFLAPVNEDGQQDIDHIGVLHEQGILQMTVKDYMRSLHQFSETPTLSRGTSFNSCHSVASIPQSIPEWLEFWGKDPVEILLDLGFGADEPDICTQIPARFLGCGSTAKGIDIHVFLEAQKQRMDIENPDLYGRFRQLEILDHVTNAFSSLLNDVNILQNNAEQKNERTSAGKISASQANEHPTRLGGLLKRASRQSTRTDFNPEALEPGKMKADIFIPSMKTGESGTEFLGIADSHNQSCSPPLTEHQSLQACGDSLPSRPPQPPLHKRWRLSSRLTHNTRASSVSDERVKDRPQKEKLTQTNTFRNLSHRAGEGLDSFEMEEVQSFEEDTGDCLDLTAGATGAGVNRTDSCQSDSSGFLEETPEPVPFQTSPSPGSHGLEVQSHRDQSASLASSQDPESDESDSKSMVSTSVSSQDWSTLKARISGSVGEEEPQLSDPESPQELWKPEHPGKSTYLGQLLPLPHLKHEVFGGAAPSNADCPLEFTGSHTTKVKDEFLRPEEAGEVSLESHHGETPRSLGNKHTPGEFLPVDSEPPRAEESSKLRPDINHPNLTLLSPPQLSPKHSDDLIQTHEKPIHHRGDLVRGTPQTKPTCGPLGDASSRAEAAVGHIPLNADSNTGSFRSVTTPMSSNLVSAAQSPVALRTASKGSSSERTVCDPSTGPEPGTQPTQYTDASSQTHPWEPMTWHCCSASSTKALAHGHQPLTKSVSLDTGLPRTYSVGTCHGSSRHCCSCCHHDPHCHTERLDPGPAPSAWRDCLCSRSQPLEVEFMETFTAPQDPTVTELSTCTAHEMETMKTVCRSFREHLEEIEAHLMGQQALFSRDMSEDEREETRQLQTLRVALRQQVEELEFQLGDRARQIREGILLQLKLLTGGPFEQVCTV</sequence>
<protein>
    <submittedName>
        <fullName evidence="2">Protein ITPRID1</fullName>
    </submittedName>
</protein>
<name>A0AC55CYN0_ECHTE</name>
<accession>A0AC55CYN0</accession>